<dbReference type="Proteomes" id="UP000683246">
    <property type="component" value="Chromosome"/>
</dbReference>
<keyword evidence="1" id="KW-0812">Transmembrane</keyword>
<dbReference type="InterPro" id="IPR029787">
    <property type="entry name" value="Nucleotide_cyclase"/>
</dbReference>
<protein>
    <submittedName>
        <fullName evidence="3">GGDEF domain-containing protein</fullName>
    </submittedName>
</protein>
<proteinExistence type="predicted"/>
<dbReference type="Pfam" id="PF00990">
    <property type="entry name" value="GGDEF"/>
    <property type="match status" value="1"/>
</dbReference>
<evidence type="ECO:0000313" key="3">
    <source>
        <dbReference type="EMBL" id="QUI21331.1"/>
    </source>
</evidence>
<evidence type="ECO:0000259" key="2">
    <source>
        <dbReference type="PROSITE" id="PS50887"/>
    </source>
</evidence>
<keyword evidence="4" id="KW-1185">Reference proteome</keyword>
<feature type="transmembrane region" description="Helical" evidence="1">
    <location>
        <begin position="323"/>
        <end position="346"/>
    </location>
</feature>
<dbReference type="PROSITE" id="PS50887">
    <property type="entry name" value="GGDEF"/>
    <property type="match status" value="1"/>
</dbReference>
<dbReference type="InterPro" id="IPR052163">
    <property type="entry name" value="DGC-Regulatory_Protein"/>
</dbReference>
<feature type="domain" description="GGDEF" evidence="2">
    <location>
        <begin position="518"/>
        <end position="648"/>
    </location>
</feature>
<keyword evidence="1" id="KW-1133">Transmembrane helix</keyword>
<dbReference type="SUPFAM" id="SSF55073">
    <property type="entry name" value="Nucleotide cyclase"/>
    <property type="match status" value="1"/>
</dbReference>
<dbReference type="SMART" id="SM00267">
    <property type="entry name" value="GGDEF"/>
    <property type="match status" value="1"/>
</dbReference>
<dbReference type="PANTHER" id="PTHR46663:SF2">
    <property type="entry name" value="GGDEF DOMAIN-CONTAINING PROTEIN"/>
    <property type="match status" value="1"/>
</dbReference>
<dbReference type="KEGG" id="vpy:HZI73_03105"/>
<dbReference type="NCBIfam" id="TIGR00254">
    <property type="entry name" value="GGDEF"/>
    <property type="match status" value="1"/>
</dbReference>
<gene>
    <name evidence="3" type="ORF">HZI73_03105</name>
</gene>
<dbReference type="CDD" id="cd01949">
    <property type="entry name" value="GGDEF"/>
    <property type="match status" value="1"/>
</dbReference>
<dbReference type="InterPro" id="IPR000160">
    <property type="entry name" value="GGDEF_dom"/>
</dbReference>
<dbReference type="Gene3D" id="3.30.70.270">
    <property type="match status" value="1"/>
</dbReference>
<dbReference type="PANTHER" id="PTHR46663">
    <property type="entry name" value="DIGUANYLATE CYCLASE DGCT-RELATED"/>
    <property type="match status" value="1"/>
</dbReference>
<organism evidence="3 4">
    <name type="scientific">Vallitalea pronyensis</name>
    <dbReference type="NCBI Taxonomy" id="1348613"/>
    <lineage>
        <taxon>Bacteria</taxon>
        <taxon>Bacillati</taxon>
        <taxon>Bacillota</taxon>
        <taxon>Clostridia</taxon>
        <taxon>Lachnospirales</taxon>
        <taxon>Vallitaleaceae</taxon>
        <taxon>Vallitalea</taxon>
    </lineage>
</organism>
<evidence type="ECO:0000256" key="1">
    <source>
        <dbReference type="SAM" id="Phobius"/>
    </source>
</evidence>
<keyword evidence="1" id="KW-0472">Membrane</keyword>
<evidence type="ECO:0000313" key="4">
    <source>
        <dbReference type="Proteomes" id="UP000683246"/>
    </source>
</evidence>
<dbReference type="AlphaFoldDB" id="A0A8J8MH23"/>
<dbReference type="InterPro" id="IPR043128">
    <property type="entry name" value="Rev_trsase/Diguanyl_cyclase"/>
</dbReference>
<feature type="transmembrane region" description="Helical" evidence="1">
    <location>
        <begin position="12"/>
        <end position="34"/>
    </location>
</feature>
<name>A0A8J8MH23_9FIRM</name>
<accession>A0A8J8MH23</accession>
<dbReference type="RefSeq" id="WP_212696801.1">
    <property type="nucleotide sequence ID" value="NZ_CP058649.1"/>
</dbReference>
<reference evidence="3" key="1">
    <citation type="submission" date="2020-07" db="EMBL/GenBank/DDBJ databases">
        <title>Vallitalea pronyensis genome.</title>
        <authorList>
            <person name="Postec A."/>
        </authorList>
    </citation>
    <scope>NUCLEOTIDE SEQUENCE</scope>
    <source>
        <strain evidence="3">FatNI3</strain>
    </source>
</reference>
<sequence length="648" mass="75778">MMYLSHIVKTKLMKQILIFFIIILTTFVTTYVLMMQNIIAKQDELMNMFTSTIKVSIEENYRIANQEEREEEDELYIKLMGIGQEFIDVPLNKITSNVLYHYRDKYNLTHLSIFNKDEKDEITIARSTHPEEIGIKTTSWGFWNEAFLQLYKKGTVTLSKGVAINNFWVGPKSYSYVDYKTKGVKNYYKYAYYFNREQNYIINAVTSEESYSLSSTNRLDNLLDEYRHKIKSIKKFGIIDMHNWRSYIQNNSNTRIEPIVTYGNLTNQEFIAFNIRQPSLENLDDIRYMDVMHRGKPYKLSFTALDDNIAICTLMSTSYFQTITLPIIIAIIIISLLISLVISWVVRKEARKSDILLRREQQRLKAVEEFKNAITNVPDYIFRLIIGHDDQLMVSFNEGRLVTEDHYIGVDKEPRPIHMLYSETFITTATPYIHEAFANKKVSFEFEENDICYEVIIIPDQPNEIHQKVDEVLCFVNDVTKYVKDIQKSTYMAHHDELTGLLNRRQFNMDFDTFKASKKFAVFYLDLDGFKSVNDQHGHKAGDYVLQKISKRLTALEGLCTYRIGGDEFLIIMPFKVQRESSKMATTIIETINKPIILPSNDTIHMGVSIGISIYPSDAKDREQLINYADQAMYHAKREGKNAFFFYN</sequence>
<dbReference type="EMBL" id="CP058649">
    <property type="protein sequence ID" value="QUI21331.1"/>
    <property type="molecule type" value="Genomic_DNA"/>
</dbReference>